<name>A0A8R7P7L3_TRIUA</name>
<feature type="domain" description="Aminotransferase-like plant mobile" evidence="1">
    <location>
        <begin position="20"/>
        <end position="78"/>
    </location>
</feature>
<dbReference type="PANTHER" id="PTHR46033:SF87">
    <property type="entry name" value="AMINOTRANSFERASE-LIKE PLANT MOBILE DOMAIN-CONTAINING PROTEIN"/>
    <property type="match status" value="1"/>
</dbReference>
<organism evidence="2 3">
    <name type="scientific">Triticum urartu</name>
    <name type="common">Red wild einkorn</name>
    <name type="synonym">Crithodium urartu</name>
    <dbReference type="NCBI Taxonomy" id="4572"/>
    <lineage>
        <taxon>Eukaryota</taxon>
        <taxon>Viridiplantae</taxon>
        <taxon>Streptophyta</taxon>
        <taxon>Embryophyta</taxon>
        <taxon>Tracheophyta</taxon>
        <taxon>Spermatophyta</taxon>
        <taxon>Magnoliopsida</taxon>
        <taxon>Liliopsida</taxon>
        <taxon>Poales</taxon>
        <taxon>Poaceae</taxon>
        <taxon>BOP clade</taxon>
        <taxon>Pooideae</taxon>
        <taxon>Triticodae</taxon>
        <taxon>Triticeae</taxon>
        <taxon>Triticinae</taxon>
        <taxon>Triticum</taxon>
    </lineage>
</organism>
<evidence type="ECO:0000313" key="3">
    <source>
        <dbReference type="Proteomes" id="UP000015106"/>
    </source>
</evidence>
<proteinExistence type="predicted"/>
<dbReference type="InterPro" id="IPR019557">
    <property type="entry name" value="AminoTfrase-like_pln_mobile"/>
</dbReference>
<dbReference type="GO" id="GO:0010073">
    <property type="term" value="P:meristem maintenance"/>
    <property type="evidence" value="ECO:0007669"/>
    <property type="project" value="InterPro"/>
</dbReference>
<dbReference type="InterPro" id="IPR044824">
    <property type="entry name" value="MAIN-like"/>
</dbReference>
<keyword evidence="3" id="KW-1185">Reference proteome</keyword>
<dbReference type="Pfam" id="PF10536">
    <property type="entry name" value="PMD"/>
    <property type="match status" value="1"/>
</dbReference>
<reference evidence="3" key="1">
    <citation type="journal article" date="2013" name="Nature">
        <title>Draft genome of the wheat A-genome progenitor Triticum urartu.</title>
        <authorList>
            <person name="Ling H.Q."/>
            <person name="Zhao S."/>
            <person name="Liu D."/>
            <person name="Wang J."/>
            <person name="Sun H."/>
            <person name="Zhang C."/>
            <person name="Fan H."/>
            <person name="Li D."/>
            <person name="Dong L."/>
            <person name="Tao Y."/>
            <person name="Gao C."/>
            <person name="Wu H."/>
            <person name="Li Y."/>
            <person name="Cui Y."/>
            <person name="Guo X."/>
            <person name="Zheng S."/>
            <person name="Wang B."/>
            <person name="Yu K."/>
            <person name="Liang Q."/>
            <person name="Yang W."/>
            <person name="Lou X."/>
            <person name="Chen J."/>
            <person name="Feng M."/>
            <person name="Jian J."/>
            <person name="Zhang X."/>
            <person name="Luo G."/>
            <person name="Jiang Y."/>
            <person name="Liu J."/>
            <person name="Wang Z."/>
            <person name="Sha Y."/>
            <person name="Zhang B."/>
            <person name="Wu H."/>
            <person name="Tang D."/>
            <person name="Shen Q."/>
            <person name="Xue P."/>
            <person name="Zou S."/>
            <person name="Wang X."/>
            <person name="Liu X."/>
            <person name="Wang F."/>
            <person name="Yang Y."/>
            <person name="An X."/>
            <person name="Dong Z."/>
            <person name="Zhang K."/>
            <person name="Zhang X."/>
            <person name="Luo M.C."/>
            <person name="Dvorak J."/>
            <person name="Tong Y."/>
            <person name="Wang J."/>
            <person name="Yang H."/>
            <person name="Li Z."/>
            <person name="Wang D."/>
            <person name="Zhang A."/>
            <person name="Wang J."/>
        </authorList>
    </citation>
    <scope>NUCLEOTIDE SEQUENCE</scope>
    <source>
        <strain evidence="3">cv. G1812</strain>
    </source>
</reference>
<dbReference type="Proteomes" id="UP000015106">
    <property type="component" value="Chromosome 1"/>
</dbReference>
<evidence type="ECO:0000259" key="1">
    <source>
        <dbReference type="Pfam" id="PF10536"/>
    </source>
</evidence>
<sequence>MSYDEQYTPYIKTLGLLPFIQLVSWSTPNLNAAAITALVDRWGPKTHTFHLRTWEMTVTLHYVSMILRLPVEGKSLCMSTYFDG</sequence>
<dbReference type="Gramene" id="TuG1812G0100004126.01.T01">
    <property type="protein sequence ID" value="TuG1812G0100004126.01.T01"/>
    <property type="gene ID" value="TuG1812G0100004126.01"/>
</dbReference>
<reference evidence="2" key="2">
    <citation type="submission" date="2018-03" db="EMBL/GenBank/DDBJ databases">
        <title>The Triticum urartu genome reveals the dynamic nature of wheat genome evolution.</title>
        <authorList>
            <person name="Ling H."/>
            <person name="Ma B."/>
            <person name="Shi X."/>
            <person name="Liu H."/>
            <person name="Dong L."/>
            <person name="Sun H."/>
            <person name="Cao Y."/>
            <person name="Gao Q."/>
            <person name="Zheng S."/>
            <person name="Li Y."/>
            <person name="Yu Y."/>
            <person name="Du H."/>
            <person name="Qi M."/>
            <person name="Li Y."/>
            <person name="Yu H."/>
            <person name="Cui Y."/>
            <person name="Wang N."/>
            <person name="Chen C."/>
            <person name="Wu H."/>
            <person name="Zhao Y."/>
            <person name="Zhang J."/>
            <person name="Li Y."/>
            <person name="Zhou W."/>
            <person name="Zhang B."/>
            <person name="Hu W."/>
            <person name="Eijk M."/>
            <person name="Tang J."/>
            <person name="Witsenboer H."/>
            <person name="Zhao S."/>
            <person name="Li Z."/>
            <person name="Zhang A."/>
            <person name="Wang D."/>
            <person name="Liang C."/>
        </authorList>
    </citation>
    <scope>NUCLEOTIDE SEQUENCE [LARGE SCALE GENOMIC DNA]</scope>
    <source>
        <strain evidence="2">cv. G1812</strain>
    </source>
</reference>
<dbReference type="PANTHER" id="PTHR46033">
    <property type="entry name" value="PROTEIN MAIN-LIKE 2"/>
    <property type="match status" value="1"/>
</dbReference>
<dbReference type="EnsemblPlants" id="TuG1812G0100004126.01.T01">
    <property type="protein sequence ID" value="TuG1812G0100004126.01.T01"/>
    <property type="gene ID" value="TuG1812G0100004126.01"/>
</dbReference>
<evidence type="ECO:0000313" key="2">
    <source>
        <dbReference type="EnsemblPlants" id="TuG1812G0100004126.01.T01"/>
    </source>
</evidence>
<dbReference type="AlphaFoldDB" id="A0A8R7P7L3"/>
<reference evidence="2" key="3">
    <citation type="submission" date="2022-06" db="UniProtKB">
        <authorList>
            <consortium name="EnsemblPlants"/>
        </authorList>
    </citation>
    <scope>IDENTIFICATION</scope>
</reference>
<protein>
    <recommendedName>
        <fullName evidence="1">Aminotransferase-like plant mobile domain-containing protein</fullName>
    </recommendedName>
</protein>
<accession>A0A8R7P7L3</accession>